<dbReference type="Proteomes" id="UP000298781">
    <property type="component" value="Chromosome"/>
</dbReference>
<feature type="domain" description="Gp5/Type VI secretion system Vgr protein OB-fold" evidence="2">
    <location>
        <begin position="12"/>
        <end position="79"/>
    </location>
</feature>
<evidence type="ECO:0000259" key="2">
    <source>
        <dbReference type="Pfam" id="PF04717"/>
    </source>
</evidence>
<protein>
    <submittedName>
        <fullName evidence="3">Phage baseplate assembly protein V</fullName>
    </submittedName>
</protein>
<proteinExistence type="predicted"/>
<dbReference type="EMBL" id="CP039690">
    <property type="protein sequence ID" value="QCI65623.1"/>
    <property type="molecule type" value="Genomic_DNA"/>
</dbReference>
<dbReference type="InterPro" id="IPR037026">
    <property type="entry name" value="Vgr_OB-fold_dom_sf"/>
</dbReference>
<dbReference type="InterPro" id="IPR006531">
    <property type="entry name" value="Gp5/Vgr_OB"/>
</dbReference>
<dbReference type="KEGG" id="pstg:E8M01_16265"/>
<gene>
    <name evidence="3" type="ORF">E8M01_16265</name>
</gene>
<dbReference type="RefSeq" id="WP_136961069.1">
    <property type="nucleotide sequence ID" value="NZ_CP039690.1"/>
</dbReference>
<feature type="region of interest" description="Disordered" evidence="1">
    <location>
        <begin position="140"/>
        <end position="166"/>
    </location>
</feature>
<evidence type="ECO:0000256" key="1">
    <source>
        <dbReference type="SAM" id="MobiDB-lite"/>
    </source>
</evidence>
<evidence type="ECO:0000313" key="4">
    <source>
        <dbReference type="Proteomes" id="UP000298781"/>
    </source>
</evidence>
<dbReference type="Pfam" id="PF04717">
    <property type="entry name" value="Phage_base_V"/>
    <property type="match status" value="1"/>
</dbReference>
<dbReference type="AlphaFoldDB" id="A0A4D7B3L0"/>
<sequence length="166" mass="17473">MVSDLGNASFKRGVIVENDNARGRSRVRFDDEDERTSGWYYWNTPNAGGGKVYSAPDIGSQVNTLQDGRGEDGIILGSRYSEVDTPPTTDGGLIKLKYAGIDIEINKASGAMSIQSAGTVRIKAAKIILEGEVDLGGEGGQLLHRKGDQDSGGDAAVGSATKVRAV</sequence>
<name>A0A4D7B3L0_9HYPH</name>
<dbReference type="Gene3D" id="2.40.50.230">
    <property type="entry name" value="Gp5 N-terminal domain"/>
    <property type="match status" value="1"/>
</dbReference>
<accession>A0A4D7B3L0</accession>
<dbReference type="NCBIfam" id="TIGR01644">
    <property type="entry name" value="phage_P2_V"/>
    <property type="match status" value="1"/>
</dbReference>
<keyword evidence="4" id="KW-1185">Reference proteome</keyword>
<reference evidence="3 4" key="1">
    <citation type="submission" date="2019-04" db="EMBL/GenBank/DDBJ databases">
        <title>Phreatobacter aquaticus sp. nov.</title>
        <authorList>
            <person name="Choi A."/>
        </authorList>
    </citation>
    <scope>NUCLEOTIDE SEQUENCE [LARGE SCALE GENOMIC DNA]</scope>
    <source>
        <strain evidence="3 4">KCTC 52518</strain>
    </source>
</reference>
<organism evidence="3 4">
    <name type="scientific">Phreatobacter stygius</name>
    <dbReference type="NCBI Taxonomy" id="1940610"/>
    <lineage>
        <taxon>Bacteria</taxon>
        <taxon>Pseudomonadati</taxon>
        <taxon>Pseudomonadota</taxon>
        <taxon>Alphaproteobacteria</taxon>
        <taxon>Hyphomicrobiales</taxon>
        <taxon>Phreatobacteraceae</taxon>
        <taxon>Phreatobacter</taxon>
    </lineage>
</organism>
<dbReference type="InterPro" id="IPR013046">
    <property type="entry name" value="GpV/Gp45"/>
</dbReference>
<dbReference type="OrthoDB" id="4931325at2"/>
<evidence type="ECO:0000313" key="3">
    <source>
        <dbReference type="EMBL" id="QCI65623.1"/>
    </source>
</evidence>